<proteinExistence type="predicted"/>
<accession>A0ABS8I4K9</accession>
<sequence>MEIFKQSNEYGYPVTIGSFKCKRCGQVGNMIKLITNFTPATNQIVSERLNPAPDAVQFNEEFLTSDDYYNEENADQPVLLGVQYNIERTYYRWHFVQCPQCKSKHILEYKYDSEIDEEYTSFFPLF</sequence>
<keyword evidence="2" id="KW-1185">Reference proteome</keyword>
<gene>
    <name evidence="1" type="ORF">LC586_07905</name>
</gene>
<protein>
    <submittedName>
        <fullName evidence="1">Uncharacterized protein</fullName>
    </submittedName>
</protein>
<evidence type="ECO:0000313" key="2">
    <source>
        <dbReference type="Proteomes" id="UP001199525"/>
    </source>
</evidence>
<reference evidence="1 2" key="1">
    <citation type="journal article" date="2021" name="Microorganisms">
        <title>Genome Evolution of Filamentous Cyanobacterium Nostoc Species: From Facultative Symbiosis to Free Living.</title>
        <authorList>
            <person name="Huo D."/>
            <person name="Li H."/>
            <person name="Cai F."/>
            <person name="Guo X."/>
            <person name="Qiao Z."/>
            <person name="Wang W."/>
            <person name="Yu G."/>
            <person name="Li R."/>
        </authorList>
    </citation>
    <scope>NUCLEOTIDE SEQUENCE [LARGE SCALE GENOMIC DNA]</scope>
    <source>
        <strain evidence="1 2">CHAB 5714</strain>
    </source>
</reference>
<dbReference type="RefSeq" id="WP_229484018.1">
    <property type="nucleotide sequence ID" value="NZ_JAIVFQ010000007.1"/>
</dbReference>
<evidence type="ECO:0000313" key="1">
    <source>
        <dbReference type="EMBL" id="MCC5599140.1"/>
    </source>
</evidence>
<organism evidence="1 2">
    <name type="scientific">Nostoc favosum CHAB5714</name>
    <dbReference type="NCBI Taxonomy" id="2780399"/>
    <lineage>
        <taxon>Bacteria</taxon>
        <taxon>Bacillati</taxon>
        <taxon>Cyanobacteriota</taxon>
        <taxon>Cyanophyceae</taxon>
        <taxon>Nostocales</taxon>
        <taxon>Nostocaceae</taxon>
        <taxon>Nostoc</taxon>
        <taxon>Nostoc favosum</taxon>
    </lineage>
</organism>
<name>A0ABS8I4K9_9NOSO</name>
<dbReference type="EMBL" id="JAIVFQ010000007">
    <property type="protein sequence ID" value="MCC5599140.1"/>
    <property type="molecule type" value="Genomic_DNA"/>
</dbReference>
<dbReference type="Proteomes" id="UP001199525">
    <property type="component" value="Unassembled WGS sequence"/>
</dbReference>
<comment type="caution">
    <text evidence="1">The sequence shown here is derived from an EMBL/GenBank/DDBJ whole genome shotgun (WGS) entry which is preliminary data.</text>
</comment>